<evidence type="ECO:0000256" key="4">
    <source>
        <dbReference type="ARBA" id="ARBA00022801"/>
    </source>
</evidence>
<dbReference type="SUPFAM" id="SSF116842">
    <property type="entry name" value="XseB-like"/>
    <property type="match status" value="1"/>
</dbReference>
<dbReference type="PANTHER" id="PTHR34137">
    <property type="entry name" value="EXODEOXYRIBONUCLEASE 7 SMALL SUBUNIT"/>
    <property type="match status" value="1"/>
</dbReference>
<dbReference type="HAMAP" id="MF_00337">
    <property type="entry name" value="Exonuc_7_S"/>
    <property type="match status" value="1"/>
</dbReference>
<keyword evidence="8" id="KW-1185">Reference proteome</keyword>
<keyword evidence="2 6" id="KW-0963">Cytoplasm</keyword>
<keyword evidence="4 6" id="KW-0378">Hydrolase</keyword>
<evidence type="ECO:0000256" key="2">
    <source>
        <dbReference type="ARBA" id="ARBA00022490"/>
    </source>
</evidence>
<protein>
    <recommendedName>
        <fullName evidence="6">Exodeoxyribonuclease 7 small subunit</fullName>
        <ecNumber evidence="6">3.1.11.6</ecNumber>
    </recommendedName>
    <alternativeName>
        <fullName evidence="6">Exodeoxyribonuclease VII small subunit</fullName>
        <shortName evidence="6">Exonuclease VII small subunit</shortName>
    </alternativeName>
</protein>
<dbReference type="Pfam" id="PF02609">
    <property type="entry name" value="Exonuc_VII_S"/>
    <property type="match status" value="1"/>
</dbReference>
<dbReference type="GO" id="GO:0008855">
    <property type="term" value="F:exodeoxyribonuclease VII activity"/>
    <property type="evidence" value="ECO:0007669"/>
    <property type="project" value="UniProtKB-UniRule"/>
</dbReference>
<dbReference type="EMBL" id="JAAKDE010000023">
    <property type="protein sequence ID" value="MBA2133856.1"/>
    <property type="molecule type" value="Genomic_DNA"/>
</dbReference>
<dbReference type="Proteomes" id="UP000657177">
    <property type="component" value="Unassembled WGS sequence"/>
</dbReference>
<comment type="subcellular location">
    <subcellularLocation>
        <location evidence="6">Cytoplasm</location>
    </subcellularLocation>
</comment>
<dbReference type="Gene3D" id="1.10.287.1040">
    <property type="entry name" value="Exonuclease VII, small subunit"/>
    <property type="match status" value="1"/>
</dbReference>
<comment type="subunit">
    <text evidence="6">Heterooligomer composed of large and small subunits.</text>
</comment>
<dbReference type="GO" id="GO:0006308">
    <property type="term" value="P:DNA catabolic process"/>
    <property type="evidence" value="ECO:0007669"/>
    <property type="project" value="UniProtKB-UniRule"/>
</dbReference>
<evidence type="ECO:0000256" key="1">
    <source>
        <dbReference type="ARBA" id="ARBA00009998"/>
    </source>
</evidence>
<evidence type="ECO:0000256" key="6">
    <source>
        <dbReference type="HAMAP-Rule" id="MF_00337"/>
    </source>
</evidence>
<dbReference type="NCBIfam" id="NF002140">
    <property type="entry name" value="PRK00977.1-4"/>
    <property type="match status" value="1"/>
</dbReference>
<dbReference type="GO" id="GO:0009318">
    <property type="term" value="C:exodeoxyribonuclease VII complex"/>
    <property type="evidence" value="ECO:0007669"/>
    <property type="project" value="UniProtKB-UniRule"/>
</dbReference>
<keyword evidence="5 6" id="KW-0269">Exonuclease</keyword>
<reference evidence="7" key="1">
    <citation type="submission" date="2020-06" db="EMBL/GenBank/DDBJ databases">
        <title>Novel chitinolytic bacterium.</title>
        <authorList>
            <person name="Ungkulpasvich U."/>
            <person name="Kosugi A."/>
            <person name="Uke A."/>
        </authorList>
    </citation>
    <scope>NUCLEOTIDE SEQUENCE</scope>
    <source>
        <strain evidence="7">UUS1-1</strain>
    </source>
</reference>
<comment type="catalytic activity">
    <reaction evidence="6">
        <text>Exonucleolytic cleavage in either 5'- to 3'- or 3'- to 5'-direction to yield nucleoside 5'-phosphates.</text>
        <dbReference type="EC" id="3.1.11.6"/>
    </reaction>
</comment>
<dbReference type="NCBIfam" id="TIGR01280">
    <property type="entry name" value="xseB"/>
    <property type="match status" value="1"/>
</dbReference>
<dbReference type="GO" id="GO:0005829">
    <property type="term" value="C:cytosol"/>
    <property type="evidence" value="ECO:0007669"/>
    <property type="project" value="TreeGrafter"/>
</dbReference>
<evidence type="ECO:0000313" key="8">
    <source>
        <dbReference type="Proteomes" id="UP000657177"/>
    </source>
</evidence>
<proteinExistence type="inferred from homology"/>
<evidence type="ECO:0000313" key="7">
    <source>
        <dbReference type="EMBL" id="MBA2133856.1"/>
    </source>
</evidence>
<accession>A0A8J6I1S4</accession>
<comment type="caution">
    <text evidence="7">The sequence shown here is derived from an EMBL/GenBank/DDBJ whole genome shotgun (WGS) entry which is preliminary data.</text>
</comment>
<keyword evidence="3 6" id="KW-0540">Nuclease</keyword>
<dbReference type="AlphaFoldDB" id="A0A8J6I1S4"/>
<comment type="function">
    <text evidence="6">Bidirectionally degrades single-stranded DNA into large acid-insoluble oligonucleotides, which are then degraded further into small acid-soluble oligonucleotides.</text>
</comment>
<sequence length="78" mass="8736">MTEKTFEEALARLEFIIDELEKGELNLDESLKLFEEGIALARHCNAKLDEAQGKVELLLGIEDGMAKTAPFQPEEESV</sequence>
<evidence type="ECO:0000256" key="3">
    <source>
        <dbReference type="ARBA" id="ARBA00022722"/>
    </source>
</evidence>
<name>A0A8J6I1S4_9FIRM</name>
<organism evidence="7 8">
    <name type="scientific">Capillibacterium thermochitinicola</name>
    <dbReference type="NCBI Taxonomy" id="2699427"/>
    <lineage>
        <taxon>Bacteria</taxon>
        <taxon>Bacillati</taxon>
        <taxon>Bacillota</taxon>
        <taxon>Capillibacterium</taxon>
    </lineage>
</organism>
<evidence type="ECO:0000256" key="5">
    <source>
        <dbReference type="ARBA" id="ARBA00022839"/>
    </source>
</evidence>
<comment type="similarity">
    <text evidence="1 6">Belongs to the XseB family.</text>
</comment>
<dbReference type="PANTHER" id="PTHR34137:SF1">
    <property type="entry name" value="EXODEOXYRIBONUCLEASE 7 SMALL SUBUNIT"/>
    <property type="match status" value="1"/>
</dbReference>
<dbReference type="InterPro" id="IPR037004">
    <property type="entry name" value="Exonuc_VII_ssu_sf"/>
</dbReference>
<dbReference type="EC" id="3.1.11.6" evidence="6"/>
<gene>
    <name evidence="6 7" type="primary">xseB</name>
    <name evidence="7" type="ORF">G5B42_09965</name>
</gene>
<dbReference type="InterPro" id="IPR003761">
    <property type="entry name" value="Exonuc_VII_S"/>
</dbReference>